<dbReference type="EC" id="2.5.1.9" evidence="3 8"/>
<dbReference type="PROSITE" id="PS51177">
    <property type="entry name" value="LUMAZINE_BIND"/>
    <property type="match status" value="2"/>
</dbReference>
<evidence type="ECO:0000259" key="11">
    <source>
        <dbReference type="PROSITE" id="PS51177"/>
    </source>
</evidence>
<evidence type="ECO:0000256" key="9">
    <source>
        <dbReference type="PROSITE-ProRule" id="PRU00524"/>
    </source>
</evidence>
<dbReference type="GO" id="GO:0009231">
    <property type="term" value="P:riboflavin biosynthetic process"/>
    <property type="evidence" value="ECO:0007669"/>
    <property type="project" value="UniProtKB-KW"/>
</dbReference>
<name>A0ABD5NG52_9EURY</name>
<organism evidence="12 13">
    <name type="scientific">Halobacterium litoreum</name>
    <dbReference type="NCBI Taxonomy" id="2039234"/>
    <lineage>
        <taxon>Archaea</taxon>
        <taxon>Methanobacteriati</taxon>
        <taxon>Methanobacteriota</taxon>
        <taxon>Stenosarchaea group</taxon>
        <taxon>Halobacteria</taxon>
        <taxon>Halobacteriales</taxon>
        <taxon>Halobacteriaceae</taxon>
        <taxon>Halobacterium</taxon>
    </lineage>
</organism>
<sequence length="214" mass="22562">MFTGIIEETGTVESVEDGDGGRRLRISTGDLSGFSHGESISVGGVCLTVEEFGADWFSTFTATETLEKTTLDAVSEGDAVNLERALPADGRLDGHVVQGHVDTTTEVVGVEQVGEDWTFTFALPDGHEQYVAPKGSIALDGISLTVADVDDQANTFSVAVIPTTHDLTTLSERDPGDRVNVEVDVMAKYVERLDAYSSSDAAASVSDAVSSPSE</sequence>
<evidence type="ECO:0000256" key="8">
    <source>
        <dbReference type="NCBIfam" id="TIGR00187"/>
    </source>
</evidence>
<dbReference type="SUPFAM" id="SSF63380">
    <property type="entry name" value="Riboflavin synthase domain-like"/>
    <property type="match status" value="2"/>
</dbReference>
<dbReference type="NCBIfam" id="TIGR00187">
    <property type="entry name" value="ribE"/>
    <property type="match status" value="1"/>
</dbReference>
<evidence type="ECO:0000256" key="1">
    <source>
        <dbReference type="ARBA" id="ARBA00002803"/>
    </source>
</evidence>
<comment type="function">
    <text evidence="1">Catalyzes the dismutation of two molecules of 6,7-dimethyl-8-ribityllumazine, resulting in the formation of riboflavin and 5-amino-6-(D-ribitylamino)uracil.</text>
</comment>
<dbReference type="FunFam" id="2.40.30.20:FF:000003">
    <property type="entry name" value="Riboflavin synthase, alpha subunit"/>
    <property type="match status" value="1"/>
</dbReference>
<dbReference type="PANTHER" id="PTHR21098:SF0">
    <property type="entry name" value="RIBOFLAVIN SYNTHASE"/>
    <property type="match status" value="1"/>
</dbReference>
<dbReference type="InterPro" id="IPR017938">
    <property type="entry name" value="Riboflavin_synthase-like_b-brl"/>
</dbReference>
<comment type="pathway">
    <text evidence="2">Cofactor biosynthesis; riboflavin biosynthesis; riboflavin from 2-hydroxy-3-oxobutyl phosphate and 5-amino-6-(D-ribitylamino)uracil: step 2/2.</text>
</comment>
<dbReference type="FunFam" id="2.40.30.20:FF:000004">
    <property type="entry name" value="Riboflavin synthase, alpha subunit"/>
    <property type="match status" value="1"/>
</dbReference>
<accession>A0ABD5NG52</accession>
<feature type="region of interest" description="Disordered" evidence="10">
    <location>
        <begin position="1"/>
        <end position="20"/>
    </location>
</feature>
<comment type="caution">
    <text evidence="12">The sequence shown here is derived from an EMBL/GenBank/DDBJ whole genome shotgun (WGS) entry which is preliminary data.</text>
</comment>
<feature type="repeat" description="Lumazine-binding" evidence="9">
    <location>
        <begin position="1"/>
        <end position="95"/>
    </location>
</feature>
<dbReference type="Proteomes" id="UP001595660">
    <property type="component" value="Unassembled WGS sequence"/>
</dbReference>
<feature type="repeat" description="Lumazine-binding" evidence="9">
    <location>
        <begin position="96"/>
        <end position="194"/>
    </location>
</feature>
<proteinExistence type="predicted"/>
<protein>
    <recommendedName>
        <fullName evidence="4 8">Riboflavin synthase</fullName>
        <ecNumber evidence="3 8">2.5.1.9</ecNumber>
    </recommendedName>
</protein>
<keyword evidence="7" id="KW-0677">Repeat</keyword>
<dbReference type="Gene3D" id="2.40.30.20">
    <property type="match status" value="2"/>
</dbReference>
<dbReference type="CDD" id="cd00402">
    <property type="entry name" value="Riboflavin_synthase_like"/>
    <property type="match status" value="1"/>
</dbReference>
<dbReference type="NCBIfam" id="NF006767">
    <property type="entry name" value="PRK09289.1"/>
    <property type="match status" value="1"/>
</dbReference>
<dbReference type="PIRSF" id="PIRSF000498">
    <property type="entry name" value="Riboflavin_syn_A"/>
    <property type="match status" value="1"/>
</dbReference>
<dbReference type="AlphaFoldDB" id="A0ABD5NG52"/>
<dbReference type="Pfam" id="PF00677">
    <property type="entry name" value="Lum_binding"/>
    <property type="match status" value="2"/>
</dbReference>
<feature type="domain" description="Lumazine-binding" evidence="11">
    <location>
        <begin position="1"/>
        <end position="95"/>
    </location>
</feature>
<evidence type="ECO:0000256" key="7">
    <source>
        <dbReference type="ARBA" id="ARBA00022737"/>
    </source>
</evidence>
<evidence type="ECO:0000256" key="4">
    <source>
        <dbReference type="ARBA" id="ARBA00013950"/>
    </source>
</evidence>
<keyword evidence="13" id="KW-1185">Reference proteome</keyword>
<evidence type="ECO:0000256" key="6">
    <source>
        <dbReference type="ARBA" id="ARBA00022679"/>
    </source>
</evidence>
<dbReference type="InterPro" id="IPR026017">
    <property type="entry name" value="Lumazine-bd_dom"/>
</dbReference>
<dbReference type="RefSeq" id="WP_232570757.1">
    <property type="nucleotide sequence ID" value="NZ_CP089466.1"/>
</dbReference>
<evidence type="ECO:0000256" key="10">
    <source>
        <dbReference type="SAM" id="MobiDB-lite"/>
    </source>
</evidence>
<dbReference type="GeneID" id="69118872"/>
<keyword evidence="5" id="KW-0686">Riboflavin biosynthesis</keyword>
<evidence type="ECO:0000313" key="13">
    <source>
        <dbReference type="Proteomes" id="UP001595660"/>
    </source>
</evidence>
<dbReference type="InterPro" id="IPR001783">
    <property type="entry name" value="Lumazine-bd"/>
</dbReference>
<feature type="domain" description="Lumazine-binding" evidence="11">
    <location>
        <begin position="96"/>
        <end position="194"/>
    </location>
</feature>
<dbReference type="GO" id="GO:0004746">
    <property type="term" value="F:riboflavin synthase activity"/>
    <property type="evidence" value="ECO:0007669"/>
    <property type="project" value="UniProtKB-UniRule"/>
</dbReference>
<dbReference type="InterPro" id="IPR023366">
    <property type="entry name" value="ATP_synth_asu-like_sf"/>
</dbReference>
<reference evidence="12 13" key="1">
    <citation type="journal article" date="2019" name="Int. J. Syst. Evol. Microbiol.">
        <title>The Global Catalogue of Microorganisms (GCM) 10K type strain sequencing project: providing services to taxonomists for standard genome sequencing and annotation.</title>
        <authorList>
            <consortium name="The Broad Institute Genomics Platform"/>
            <consortium name="The Broad Institute Genome Sequencing Center for Infectious Disease"/>
            <person name="Wu L."/>
            <person name="Ma J."/>
        </authorList>
    </citation>
    <scope>NUCLEOTIDE SEQUENCE [LARGE SCALE GENOMIC DNA]</scope>
    <source>
        <strain evidence="12 13">CGMCC 1.12562</strain>
    </source>
</reference>
<dbReference type="PANTHER" id="PTHR21098">
    <property type="entry name" value="RIBOFLAVIN SYNTHASE ALPHA CHAIN"/>
    <property type="match status" value="1"/>
</dbReference>
<evidence type="ECO:0000256" key="2">
    <source>
        <dbReference type="ARBA" id="ARBA00004887"/>
    </source>
</evidence>
<keyword evidence="6 12" id="KW-0808">Transferase</keyword>
<evidence type="ECO:0000256" key="3">
    <source>
        <dbReference type="ARBA" id="ARBA00012827"/>
    </source>
</evidence>
<dbReference type="EMBL" id="JBHRWN010000002">
    <property type="protein sequence ID" value="MFC3478126.1"/>
    <property type="molecule type" value="Genomic_DNA"/>
</dbReference>
<evidence type="ECO:0000313" key="12">
    <source>
        <dbReference type="EMBL" id="MFC3478126.1"/>
    </source>
</evidence>
<evidence type="ECO:0000256" key="5">
    <source>
        <dbReference type="ARBA" id="ARBA00022619"/>
    </source>
</evidence>
<gene>
    <name evidence="12" type="ORF">ACFOKC_10365</name>
</gene>